<organism evidence="3 4">
    <name type="scientific">Lentzea pudingi</name>
    <dbReference type="NCBI Taxonomy" id="1789439"/>
    <lineage>
        <taxon>Bacteria</taxon>
        <taxon>Bacillati</taxon>
        <taxon>Actinomycetota</taxon>
        <taxon>Actinomycetes</taxon>
        <taxon>Pseudonocardiales</taxon>
        <taxon>Pseudonocardiaceae</taxon>
        <taxon>Lentzea</taxon>
    </lineage>
</organism>
<dbReference type="RefSeq" id="WP_229693021.1">
    <property type="nucleotide sequence ID" value="NZ_BMNC01000001.1"/>
</dbReference>
<evidence type="ECO:0000313" key="3">
    <source>
        <dbReference type="EMBL" id="GGM72100.1"/>
    </source>
</evidence>
<feature type="region of interest" description="Disordered" evidence="1">
    <location>
        <begin position="70"/>
        <end position="114"/>
    </location>
</feature>
<dbReference type="Proteomes" id="UP000597656">
    <property type="component" value="Unassembled WGS sequence"/>
</dbReference>
<name>A0ABQ2HAA7_9PSEU</name>
<accession>A0ABQ2HAA7</accession>
<keyword evidence="2" id="KW-0472">Membrane</keyword>
<comment type="caution">
    <text evidence="3">The sequence shown here is derived from an EMBL/GenBank/DDBJ whole genome shotgun (WGS) entry which is preliminary data.</text>
</comment>
<protein>
    <recommendedName>
        <fullName evidence="5">PASTA domain-containing protein</fullName>
    </recommendedName>
</protein>
<feature type="region of interest" description="Disordered" evidence="1">
    <location>
        <begin position="1"/>
        <end position="29"/>
    </location>
</feature>
<evidence type="ECO:0000313" key="4">
    <source>
        <dbReference type="Proteomes" id="UP000597656"/>
    </source>
</evidence>
<sequence>MSHVPPPQQPYGHPQFGHPAQPPQPAQKRKKWPWIVAAIAGGFLFLSILGTIVGPPPSKNVAVIDTATSEVPTTTVPTSTVPTSTAPTTTVPTPEQSTPPPPPAVTTSAPPAPAAAPVVPVVKTCTVPAVVGMVHQSAQDTMQAAGLFLLREEDATGQGRMLVYDRNWKTTAQSAAAGSVIDCGTTITLSAKKIGE</sequence>
<keyword evidence="2" id="KW-1133">Transmembrane helix</keyword>
<evidence type="ECO:0000256" key="1">
    <source>
        <dbReference type="SAM" id="MobiDB-lite"/>
    </source>
</evidence>
<feature type="compositionally biased region" description="Pro residues" evidence="1">
    <location>
        <begin position="97"/>
        <end position="114"/>
    </location>
</feature>
<evidence type="ECO:0000256" key="2">
    <source>
        <dbReference type="SAM" id="Phobius"/>
    </source>
</evidence>
<proteinExistence type="predicted"/>
<dbReference type="Gene3D" id="3.30.10.20">
    <property type="match status" value="1"/>
</dbReference>
<feature type="compositionally biased region" description="Low complexity" evidence="1">
    <location>
        <begin position="70"/>
        <end position="96"/>
    </location>
</feature>
<keyword evidence="2" id="KW-0812">Transmembrane</keyword>
<gene>
    <name evidence="3" type="ORF">GCM10011609_04880</name>
</gene>
<feature type="transmembrane region" description="Helical" evidence="2">
    <location>
        <begin position="32"/>
        <end position="53"/>
    </location>
</feature>
<dbReference type="EMBL" id="BMNC01000001">
    <property type="protein sequence ID" value="GGM72100.1"/>
    <property type="molecule type" value="Genomic_DNA"/>
</dbReference>
<evidence type="ECO:0008006" key="5">
    <source>
        <dbReference type="Google" id="ProtNLM"/>
    </source>
</evidence>
<keyword evidence="4" id="KW-1185">Reference proteome</keyword>
<reference evidence="4" key="1">
    <citation type="journal article" date="2019" name="Int. J. Syst. Evol. Microbiol.">
        <title>The Global Catalogue of Microorganisms (GCM) 10K type strain sequencing project: providing services to taxonomists for standard genome sequencing and annotation.</title>
        <authorList>
            <consortium name="The Broad Institute Genomics Platform"/>
            <consortium name="The Broad Institute Genome Sequencing Center for Infectious Disease"/>
            <person name="Wu L."/>
            <person name="Ma J."/>
        </authorList>
    </citation>
    <scope>NUCLEOTIDE SEQUENCE [LARGE SCALE GENOMIC DNA]</scope>
    <source>
        <strain evidence="4">CGMCC 4.7319</strain>
    </source>
</reference>